<feature type="transmembrane region" description="Helical" evidence="1">
    <location>
        <begin position="6"/>
        <end position="25"/>
    </location>
</feature>
<dbReference type="AlphaFoldDB" id="A0A9E2KYJ7"/>
<dbReference type="EMBL" id="JAHLFN010000053">
    <property type="protein sequence ID" value="MBU3842385.1"/>
    <property type="molecule type" value="Genomic_DNA"/>
</dbReference>
<reference evidence="2" key="2">
    <citation type="submission" date="2021-04" db="EMBL/GenBank/DDBJ databases">
        <authorList>
            <person name="Gilroy R."/>
        </authorList>
    </citation>
    <scope>NUCLEOTIDE SEQUENCE</scope>
    <source>
        <strain evidence="2">A6-441</strain>
    </source>
</reference>
<keyword evidence="1" id="KW-0472">Membrane</keyword>
<name>A0A9E2KYJ7_9FUSO</name>
<protein>
    <submittedName>
        <fullName evidence="2">Uncharacterized protein</fullName>
    </submittedName>
</protein>
<comment type="caution">
    <text evidence="2">The sequence shown here is derived from an EMBL/GenBank/DDBJ whole genome shotgun (WGS) entry which is preliminary data.</text>
</comment>
<evidence type="ECO:0000256" key="1">
    <source>
        <dbReference type="SAM" id="Phobius"/>
    </source>
</evidence>
<organism evidence="2 3">
    <name type="scientific">Candidatus Fusobacterium pullicola</name>
    <dbReference type="NCBI Taxonomy" id="2838601"/>
    <lineage>
        <taxon>Bacteria</taxon>
        <taxon>Fusobacteriati</taxon>
        <taxon>Fusobacteriota</taxon>
        <taxon>Fusobacteriia</taxon>
        <taxon>Fusobacteriales</taxon>
        <taxon>Fusobacteriaceae</taxon>
        <taxon>Fusobacterium</taxon>
    </lineage>
</organism>
<keyword evidence="1" id="KW-1133">Transmembrane helix</keyword>
<gene>
    <name evidence="2" type="ORF">IAA47_05310</name>
</gene>
<evidence type="ECO:0000313" key="2">
    <source>
        <dbReference type="EMBL" id="MBU3842385.1"/>
    </source>
</evidence>
<reference evidence="2" key="1">
    <citation type="journal article" date="2021" name="PeerJ">
        <title>Extensive microbial diversity within the chicken gut microbiome revealed by metagenomics and culture.</title>
        <authorList>
            <person name="Gilroy R."/>
            <person name="Ravi A."/>
            <person name="Getino M."/>
            <person name="Pursley I."/>
            <person name="Horton D.L."/>
            <person name="Alikhan N.F."/>
            <person name="Baker D."/>
            <person name="Gharbi K."/>
            <person name="Hall N."/>
            <person name="Watson M."/>
            <person name="Adriaenssens E.M."/>
            <person name="Foster-Nyarko E."/>
            <person name="Jarju S."/>
            <person name="Secka A."/>
            <person name="Antonio M."/>
            <person name="Oren A."/>
            <person name="Chaudhuri R.R."/>
            <person name="La Ragione R."/>
            <person name="Hildebrand F."/>
            <person name="Pallen M.J."/>
        </authorList>
    </citation>
    <scope>NUCLEOTIDE SEQUENCE</scope>
    <source>
        <strain evidence="2">A6-441</strain>
    </source>
</reference>
<proteinExistence type="predicted"/>
<accession>A0A9E2KYJ7</accession>
<keyword evidence="1" id="KW-0812">Transmembrane</keyword>
<evidence type="ECO:0000313" key="3">
    <source>
        <dbReference type="Proteomes" id="UP000724657"/>
    </source>
</evidence>
<dbReference type="Proteomes" id="UP000724657">
    <property type="component" value="Unassembled WGS sequence"/>
</dbReference>
<sequence>MAKKNSGVKFIIYLIIFGVFFYYEYGLYKKYIQDKIIRDRVREEKTREIEKAFLLRDKDFYLDRDYERKLKDLKSKQMIEKSSLSKGDEVIGQ</sequence>